<dbReference type="Gene3D" id="1.10.600.10">
    <property type="entry name" value="Farnesyl Diphosphate Synthase"/>
    <property type="match status" value="1"/>
</dbReference>
<dbReference type="Proteomes" id="UP000051326">
    <property type="component" value="Unassembled WGS sequence"/>
</dbReference>
<accession>A0A0N7M4X6</accession>
<dbReference type="RefSeq" id="WP_058286902.1">
    <property type="nucleotide sequence ID" value="NZ_CYSR01000030.1"/>
</dbReference>
<sequence length="258" mass="28528">MQFDADLTACAELVQKSDPDRFLAAMAAPVQARPLLFALYAFNIELARAPWASQESMIAEMRVQWWRDAGAEIADGKPVRRHYVATPLARCLKPDLAACIDGMAEARRWDIYKDPFEDQAAFDSYIDRTSGSLMWMAAASLGQADEAVVRDFAYGAGVANWLRAIPQLEAQKRIPLLDGTLEGVQALARKGLEKIYKSRMGGAKVSKQSGAALLAGWQAEGLLKQAIRQPERVAQGALGQSEFRRRAGLMWRTALGRW</sequence>
<dbReference type="InterPro" id="IPR002060">
    <property type="entry name" value="Squ/phyt_synthse"/>
</dbReference>
<protein>
    <submittedName>
        <fullName evidence="1">Squalene synthase HpnD</fullName>
    </submittedName>
</protein>
<evidence type="ECO:0000313" key="1">
    <source>
        <dbReference type="EMBL" id="CUI00858.1"/>
    </source>
</evidence>
<gene>
    <name evidence="1" type="ORF">PHA8399_02995</name>
</gene>
<proteinExistence type="predicted"/>
<name>A0A0N7M4X6_9RHOB</name>
<organism evidence="1 2">
    <name type="scientific">Leisingera aquaemixtae</name>
    <dbReference type="NCBI Taxonomy" id="1396826"/>
    <lineage>
        <taxon>Bacteria</taxon>
        <taxon>Pseudomonadati</taxon>
        <taxon>Pseudomonadota</taxon>
        <taxon>Alphaproteobacteria</taxon>
        <taxon>Rhodobacterales</taxon>
        <taxon>Roseobacteraceae</taxon>
        <taxon>Leisingera</taxon>
    </lineage>
</organism>
<dbReference type="EMBL" id="CYSR01000030">
    <property type="protein sequence ID" value="CUI00858.1"/>
    <property type="molecule type" value="Genomic_DNA"/>
</dbReference>
<dbReference type="InterPro" id="IPR008949">
    <property type="entry name" value="Isoprenoid_synthase_dom_sf"/>
</dbReference>
<reference evidence="1 2" key="1">
    <citation type="submission" date="2015-09" db="EMBL/GenBank/DDBJ databases">
        <authorList>
            <consortium name="Swine Surveillance"/>
        </authorList>
    </citation>
    <scope>NUCLEOTIDE SEQUENCE [LARGE SCALE GENOMIC DNA]</scope>
    <source>
        <strain evidence="1 2">CECT 8399</strain>
    </source>
</reference>
<dbReference type="STRING" id="1396826.PHA8399_02995"/>
<dbReference type="SUPFAM" id="SSF48576">
    <property type="entry name" value="Terpenoid synthases"/>
    <property type="match status" value="1"/>
</dbReference>
<evidence type="ECO:0000313" key="2">
    <source>
        <dbReference type="Proteomes" id="UP000051326"/>
    </source>
</evidence>
<dbReference type="Pfam" id="PF00494">
    <property type="entry name" value="SQS_PSY"/>
    <property type="match status" value="1"/>
</dbReference>
<dbReference type="AlphaFoldDB" id="A0A0N7M4X6"/>